<evidence type="ECO:0000313" key="2">
    <source>
        <dbReference type="Proteomes" id="UP001055072"/>
    </source>
</evidence>
<dbReference type="Proteomes" id="UP001055072">
    <property type="component" value="Unassembled WGS sequence"/>
</dbReference>
<accession>A0ACB8U682</accession>
<gene>
    <name evidence="1" type="ORF">BDY19DRAFT_888870</name>
</gene>
<keyword evidence="2" id="KW-1185">Reference proteome</keyword>
<proteinExistence type="predicted"/>
<evidence type="ECO:0000313" key="1">
    <source>
        <dbReference type="EMBL" id="KAI0089775.1"/>
    </source>
</evidence>
<name>A0ACB8U682_9APHY</name>
<comment type="caution">
    <text evidence="1">The sequence shown here is derived from an EMBL/GenBank/DDBJ whole genome shotgun (WGS) entry which is preliminary data.</text>
</comment>
<organism evidence="1 2">
    <name type="scientific">Irpex rosettiformis</name>
    <dbReference type="NCBI Taxonomy" id="378272"/>
    <lineage>
        <taxon>Eukaryota</taxon>
        <taxon>Fungi</taxon>
        <taxon>Dikarya</taxon>
        <taxon>Basidiomycota</taxon>
        <taxon>Agaricomycotina</taxon>
        <taxon>Agaricomycetes</taxon>
        <taxon>Polyporales</taxon>
        <taxon>Irpicaceae</taxon>
        <taxon>Irpex</taxon>
    </lineage>
</organism>
<reference evidence="1" key="1">
    <citation type="journal article" date="2021" name="Environ. Microbiol.">
        <title>Gene family expansions and transcriptome signatures uncover fungal adaptations to wood decay.</title>
        <authorList>
            <person name="Hage H."/>
            <person name="Miyauchi S."/>
            <person name="Viragh M."/>
            <person name="Drula E."/>
            <person name="Min B."/>
            <person name="Chaduli D."/>
            <person name="Navarro D."/>
            <person name="Favel A."/>
            <person name="Norest M."/>
            <person name="Lesage-Meessen L."/>
            <person name="Balint B."/>
            <person name="Merenyi Z."/>
            <person name="de Eugenio L."/>
            <person name="Morin E."/>
            <person name="Martinez A.T."/>
            <person name="Baldrian P."/>
            <person name="Stursova M."/>
            <person name="Martinez M.J."/>
            <person name="Novotny C."/>
            <person name="Magnuson J.K."/>
            <person name="Spatafora J.W."/>
            <person name="Maurice S."/>
            <person name="Pangilinan J."/>
            <person name="Andreopoulos W."/>
            <person name="LaButti K."/>
            <person name="Hundley H."/>
            <person name="Na H."/>
            <person name="Kuo A."/>
            <person name="Barry K."/>
            <person name="Lipzen A."/>
            <person name="Henrissat B."/>
            <person name="Riley R."/>
            <person name="Ahrendt S."/>
            <person name="Nagy L.G."/>
            <person name="Grigoriev I.V."/>
            <person name="Martin F."/>
            <person name="Rosso M.N."/>
        </authorList>
    </citation>
    <scope>NUCLEOTIDE SEQUENCE</scope>
    <source>
        <strain evidence="1">CBS 384.51</strain>
    </source>
</reference>
<sequence>MFLLTRQELVALSIFISYFLIIISLFVLIGRSLWRKSEDPRITSEQRKKAMAFRILSGSSFGSTWYSMIAFLVWSFRDFEANHYTDSSQYALDGLTRLTAWLMNSELFEQAWSTVCSGPMNWWWSEKLCLFTVGYWTVFLATEGRTHKVPHLWAYMLLGQVVAISVAANLFYVALILFTVPAPIASKESPKERSRSTPWTLWLSVTASLITIFLSPYTTPATFLPNLLVMHTLIIVPLIFPLITSNSSKTPQRFNTWFLYGFVVMVSLVLHAGTTITAFASVQEGQRTVGEFARKAMETFNEHPAQKSICWDVVWTYVSLAAWKLWPSTAEKRYAEKKVG</sequence>
<protein>
    <submittedName>
        <fullName evidence="1">Uncharacterized protein</fullName>
    </submittedName>
</protein>
<dbReference type="EMBL" id="MU274909">
    <property type="protein sequence ID" value="KAI0089775.1"/>
    <property type="molecule type" value="Genomic_DNA"/>
</dbReference>